<gene>
    <name evidence="3" type="ORF">DD666_19285</name>
</gene>
<dbReference type="SUPFAM" id="SSF53850">
    <property type="entry name" value="Periplasmic binding protein-like II"/>
    <property type="match status" value="1"/>
</dbReference>
<protein>
    <recommendedName>
        <fullName evidence="5">Tripartite tricarboxylate transporter substrate binding protein</fullName>
    </recommendedName>
</protein>
<keyword evidence="2" id="KW-0732">Signal</keyword>
<accession>A0A356LKJ0</accession>
<dbReference type="PANTHER" id="PTHR42928">
    <property type="entry name" value="TRICARBOXYLATE-BINDING PROTEIN"/>
    <property type="match status" value="1"/>
</dbReference>
<feature type="chain" id="PRO_5016973731" description="Tripartite tricarboxylate transporter substrate binding protein" evidence="2">
    <location>
        <begin position="45"/>
        <end position="347"/>
    </location>
</feature>
<dbReference type="Gene3D" id="3.40.190.150">
    <property type="entry name" value="Bordetella uptake gene, domain 1"/>
    <property type="match status" value="1"/>
</dbReference>
<evidence type="ECO:0000313" key="3">
    <source>
        <dbReference type="EMBL" id="HBP31540.1"/>
    </source>
</evidence>
<feature type="signal peptide" evidence="2">
    <location>
        <begin position="1"/>
        <end position="44"/>
    </location>
</feature>
<evidence type="ECO:0000256" key="1">
    <source>
        <dbReference type="ARBA" id="ARBA00006987"/>
    </source>
</evidence>
<dbReference type="Proteomes" id="UP000264036">
    <property type="component" value="Unassembled WGS sequence"/>
</dbReference>
<evidence type="ECO:0000313" key="4">
    <source>
        <dbReference type="Proteomes" id="UP000264036"/>
    </source>
</evidence>
<evidence type="ECO:0008006" key="5">
    <source>
        <dbReference type="Google" id="ProtNLM"/>
    </source>
</evidence>
<organism evidence="3 4">
    <name type="scientific">Advenella kashmirensis</name>
    <dbReference type="NCBI Taxonomy" id="310575"/>
    <lineage>
        <taxon>Bacteria</taxon>
        <taxon>Pseudomonadati</taxon>
        <taxon>Pseudomonadota</taxon>
        <taxon>Betaproteobacteria</taxon>
        <taxon>Burkholderiales</taxon>
        <taxon>Alcaligenaceae</taxon>
    </lineage>
</organism>
<dbReference type="Pfam" id="PF03401">
    <property type="entry name" value="TctC"/>
    <property type="match status" value="1"/>
</dbReference>
<dbReference type="Gene3D" id="3.40.190.10">
    <property type="entry name" value="Periplasmic binding protein-like II"/>
    <property type="match status" value="1"/>
</dbReference>
<dbReference type="EMBL" id="DOEK01000040">
    <property type="protein sequence ID" value="HBP31540.1"/>
    <property type="molecule type" value="Genomic_DNA"/>
</dbReference>
<dbReference type="CDD" id="cd07012">
    <property type="entry name" value="PBP2_Bug_TTT"/>
    <property type="match status" value="1"/>
</dbReference>
<comment type="caution">
    <text evidence="3">The sequence shown here is derived from an EMBL/GenBank/DDBJ whole genome shotgun (WGS) entry which is preliminary data.</text>
</comment>
<sequence length="347" mass="36444">MRNSMRQSSPISSLAPGAGLRIQGVLAVALTFCATLLAPMPALAADDAYPSKPIKVTVPFPPGGSSDTAARILADGMSKQLKQTLVVENRAGAAGTIGIASVVRAQPDGYNLGVGPVGGTIIGRLIGMKVPYQPQDVVPIANIGSLPLVVAVNKDLPVSNIKELVALAKSKPGSLSYGTSGAGTPGHLVFEYFKKIANLDIVHIPYKGDSPLTSDLIGGQVPIGILTGPAAKAQLSNPKLKFLAVSSAQRYPQMDKIPTLVESGYPDLNIEIWNLLIAPAKTDPAILARLNTSMNQVLKEQDTVSRLDAQGYLPPVPMSLEQAKAFVETDRKKWETIVKTTGVTIGQ</sequence>
<proteinExistence type="inferred from homology"/>
<name>A0A356LKJ0_9BURK</name>
<reference evidence="3 4" key="1">
    <citation type="journal article" date="2018" name="Nat. Biotechnol.">
        <title>A standardized bacterial taxonomy based on genome phylogeny substantially revises the tree of life.</title>
        <authorList>
            <person name="Parks D.H."/>
            <person name="Chuvochina M."/>
            <person name="Waite D.W."/>
            <person name="Rinke C."/>
            <person name="Skarshewski A."/>
            <person name="Chaumeil P.A."/>
            <person name="Hugenholtz P."/>
        </authorList>
    </citation>
    <scope>NUCLEOTIDE SEQUENCE [LARGE SCALE GENOMIC DNA]</scope>
    <source>
        <strain evidence="3">UBA10707</strain>
    </source>
</reference>
<dbReference type="InterPro" id="IPR005064">
    <property type="entry name" value="BUG"/>
</dbReference>
<dbReference type="InterPro" id="IPR042100">
    <property type="entry name" value="Bug_dom1"/>
</dbReference>
<dbReference type="AlphaFoldDB" id="A0A356LKJ0"/>
<dbReference type="PIRSF" id="PIRSF017082">
    <property type="entry name" value="YflP"/>
    <property type="match status" value="1"/>
</dbReference>
<dbReference type="PANTHER" id="PTHR42928:SF5">
    <property type="entry name" value="BLR1237 PROTEIN"/>
    <property type="match status" value="1"/>
</dbReference>
<evidence type="ECO:0000256" key="2">
    <source>
        <dbReference type="SAM" id="SignalP"/>
    </source>
</evidence>
<comment type="similarity">
    <text evidence="1">Belongs to the UPF0065 (bug) family.</text>
</comment>